<dbReference type="GO" id="GO:0005886">
    <property type="term" value="C:plasma membrane"/>
    <property type="evidence" value="ECO:0007669"/>
    <property type="project" value="UniProtKB-SubCell"/>
</dbReference>
<evidence type="ECO:0000313" key="8">
    <source>
        <dbReference type="Proteomes" id="UP000675284"/>
    </source>
</evidence>
<evidence type="ECO:0000256" key="6">
    <source>
        <dbReference type="SAM" id="Phobius"/>
    </source>
</evidence>
<keyword evidence="5 6" id="KW-0472">Membrane</keyword>
<dbReference type="RefSeq" id="WP_121604317.1">
    <property type="nucleotide sequence ID" value="NZ_BAAACY010000038.1"/>
</dbReference>
<comment type="caution">
    <text evidence="7">The sequence shown here is derived from an EMBL/GenBank/DDBJ whole genome shotgun (WGS) entry which is preliminary data.</text>
</comment>
<dbReference type="NCBIfam" id="TIGR00765">
    <property type="entry name" value="yihY_not_rbn"/>
    <property type="match status" value="1"/>
</dbReference>
<keyword evidence="8" id="KW-1185">Reference proteome</keyword>
<feature type="transmembrane region" description="Helical" evidence="6">
    <location>
        <begin position="203"/>
        <end position="226"/>
    </location>
</feature>
<evidence type="ECO:0000256" key="1">
    <source>
        <dbReference type="ARBA" id="ARBA00004651"/>
    </source>
</evidence>
<dbReference type="EMBL" id="JAGSOT010000093">
    <property type="protein sequence ID" value="MBR7798172.1"/>
    <property type="molecule type" value="Genomic_DNA"/>
</dbReference>
<dbReference type="PANTHER" id="PTHR30213:SF0">
    <property type="entry name" value="UPF0761 MEMBRANE PROTEIN YIHY"/>
    <property type="match status" value="1"/>
</dbReference>
<keyword evidence="2" id="KW-1003">Cell membrane</keyword>
<dbReference type="PANTHER" id="PTHR30213">
    <property type="entry name" value="INNER MEMBRANE PROTEIN YHJD"/>
    <property type="match status" value="1"/>
</dbReference>
<dbReference type="PIRSF" id="PIRSF035875">
    <property type="entry name" value="RNase_BN"/>
    <property type="match status" value="1"/>
</dbReference>
<feature type="transmembrane region" description="Helical" evidence="6">
    <location>
        <begin position="169"/>
        <end position="191"/>
    </location>
</feature>
<evidence type="ECO:0000313" key="7">
    <source>
        <dbReference type="EMBL" id="MBR7798172.1"/>
    </source>
</evidence>
<evidence type="ECO:0000256" key="5">
    <source>
        <dbReference type="ARBA" id="ARBA00023136"/>
    </source>
</evidence>
<feature type="transmembrane region" description="Helical" evidence="6">
    <location>
        <begin position="127"/>
        <end position="149"/>
    </location>
</feature>
<proteinExistence type="predicted"/>
<feature type="transmembrane region" description="Helical" evidence="6">
    <location>
        <begin position="238"/>
        <end position="262"/>
    </location>
</feature>
<feature type="transmembrane region" description="Helical" evidence="6">
    <location>
        <begin position="20"/>
        <end position="46"/>
    </location>
</feature>
<evidence type="ECO:0000256" key="4">
    <source>
        <dbReference type="ARBA" id="ARBA00022989"/>
    </source>
</evidence>
<keyword evidence="4 6" id="KW-1133">Transmembrane helix</keyword>
<dbReference type="Pfam" id="PF03631">
    <property type="entry name" value="Virul_fac_BrkB"/>
    <property type="match status" value="1"/>
</dbReference>
<dbReference type="AlphaFoldDB" id="A0A941DYX4"/>
<protein>
    <submittedName>
        <fullName evidence="7">YihY/virulence factor BrkB family protein</fullName>
    </submittedName>
</protein>
<gene>
    <name evidence="7" type="ORF">KCX74_19330</name>
</gene>
<evidence type="ECO:0000256" key="2">
    <source>
        <dbReference type="ARBA" id="ARBA00022475"/>
    </source>
</evidence>
<name>A0A941DYX4_9BACI</name>
<evidence type="ECO:0000256" key="3">
    <source>
        <dbReference type="ARBA" id="ARBA00022692"/>
    </source>
</evidence>
<comment type="subcellular location">
    <subcellularLocation>
        <location evidence="1">Cell membrane</location>
        <topology evidence="1">Multi-pass membrane protein</topology>
    </subcellularLocation>
</comment>
<organism evidence="7 8">
    <name type="scientific">Virgibacillus salarius</name>
    <dbReference type="NCBI Taxonomy" id="447199"/>
    <lineage>
        <taxon>Bacteria</taxon>
        <taxon>Bacillati</taxon>
        <taxon>Bacillota</taxon>
        <taxon>Bacilli</taxon>
        <taxon>Bacillales</taxon>
        <taxon>Bacillaceae</taxon>
        <taxon>Virgibacillus</taxon>
    </lineage>
</organism>
<keyword evidence="3 6" id="KW-0812">Transmembrane</keyword>
<feature type="transmembrane region" description="Helical" evidence="6">
    <location>
        <begin position="87"/>
        <end position="107"/>
    </location>
</feature>
<sequence length="283" mass="31208">MSNIKAIAKQFTAKFKSDNVPLLAAALAYYFLLSIVPLFLVCFALIPYFNIHPDDAITFIEGALPNELSAIFEENIVRLIETPRGGLLTIGIIGAIWSSSAGMNAFIKATNEAYEMNETRNFLVVRIIALGLTLSMIIALVVAIIVPIFGNVILQFLDSLFFFSATTALLLQVLRWTVSLIILSGFILILYRVAPNKRLPFKHIIPGTITASFLWQVISLGFSVYVSNFGNYSATYGSLGGIIILLIWFFLTGMILISGAIINVICHQKQQQSDDEKILTSSM</sequence>
<reference evidence="7" key="1">
    <citation type="submission" date="2021-04" db="EMBL/GenBank/DDBJ databases">
        <title>Isolation and polyphasic classification of algal microorganism.</title>
        <authorList>
            <person name="Wang S."/>
        </authorList>
    </citation>
    <scope>NUCLEOTIDE SEQUENCE</scope>
    <source>
        <strain evidence="7">720a</strain>
    </source>
</reference>
<accession>A0A941DYX4</accession>
<dbReference type="Proteomes" id="UP000675284">
    <property type="component" value="Unassembled WGS sequence"/>
</dbReference>
<dbReference type="InterPro" id="IPR017039">
    <property type="entry name" value="Virul_fac_BrkB"/>
</dbReference>